<feature type="compositionally biased region" description="Acidic residues" evidence="1">
    <location>
        <begin position="658"/>
        <end position="669"/>
    </location>
</feature>
<feature type="compositionally biased region" description="Low complexity" evidence="1">
    <location>
        <begin position="399"/>
        <end position="423"/>
    </location>
</feature>
<feature type="compositionally biased region" description="Basic and acidic residues" evidence="1">
    <location>
        <begin position="208"/>
        <end position="222"/>
    </location>
</feature>
<dbReference type="PANTHER" id="PTHR14689">
    <property type="entry name" value="PHORBOL-ESTER_DAG-TYPE DOMAIN-CONTAINING PROTEIN"/>
    <property type="match status" value="1"/>
</dbReference>
<feature type="compositionally biased region" description="Low complexity" evidence="1">
    <location>
        <begin position="231"/>
        <end position="247"/>
    </location>
</feature>
<feature type="compositionally biased region" description="Acidic residues" evidence="1">
    <location>
        <begin position="311"/>
        <end position="321"/>
    </location>
</feature>
<evidence type="ECO:0000313" key="3">
    <source>
        <dbReference type="EMBL" id="PWZ01219.1"/>
    </source>
</evidence>
<proteinExistence type="predicted"/>
<feature type="region of interest" description="Disordered" evidence="1">
    <location>
        <begin position="624"/>
        <end position="683"/>
    </location>
</feature>
<evidence type="ECO:0000256" key="1">
    <source>
        <dbReference type="SAM" id="MobiDB-lite"/>
    </source>
</evidence>
<feature type="compositionally biased region" description="Low complexity" evidence="1">
    <location>
        <begin position="629"/>
        <end position="640"/>
    </location>
</feature>
<feature type="compositionally biased region" description="Basic residues" evidence="1">
    <location>
        <begin position="455"/>
        <end position="464"/>
    </location>
</feature>
<evidence type="ECO:0000313" key="4">
    <source>
        <dbReference type="Proteomes" id="UP000246740"/>
    </source>
</evidence>
<feature type="compositionally biased region" description="Basic and acidic residues" evidence="1">
    <location>
        <begin position="437"/>
        <end position="454"/>
    </location>
</feature>
<feature type="region of interest" description="Disordered" evidence="1">
    <location>
        <begin position="96"/>
        <end position="474"/>
    </location>
</feature>
<keyword evidence="4" id="KW-1185">Reference proteome</keyword>
<dbReference type="InterPro" id="IPR025451">
    <property type="entry name" value="DUF4211"/>
</dbReference>
<organism evidence="3 4">
    <name type="scientific">Testicularia cyperi</name>
    <dbReference type="NCBI Taxonomy" id="1882483"/>
    <lineage>
        <taxon>Eukaryota</taxon>
        <taxon>Fungi</taxon>
        <taxon>Dikarya</taxon>
        <taxon>Basidiomycota</taxon>
        <taxon>Ustilaginomycotina</taxon>
        <taxon>Ustilaginomycetes</taxon>
        <taxon>Ustilaginales</taxon>
        <taxon>Anthracoideaceae</taxon>
        <taxon>Testicularia</taxon>
    </lineage>
</organism>
<feature type="compositionally biased region" description="Polar residues" evidence="1">
    <location>
        <begin position="248"/>
        <end position="280"/>
    </location>
</feature>
<feature type="compositionally biased region" description="Basic and acidic residues" evidence="1">
    <location>
        <begin position="465"/>
        <end position="474"/>
    </location>
</feature>
<feature type="compositionally biased region" description="Polar residues" evidence="1">
    <location>
        <begin position="181"/>
        <end position="192"/>
    </location>
</feature>
<dbReference type="Proteomes" id="UP000246740">
    <property type="component" value="Unassembled WGS sequence"/>
</dbReference>
<dbReference type="GO" id="GO:0005634">
    <property type="term" value="C:nucleus"/>
    <property type="evidence" value="ECO:0007669"/>
    <property type="project" value="TreeGrafter"/>
</dbReference>
<protein>
    <recommendedName>
        <fullName evidence="2">DUF4211 domain-containing protein</fullName>
    </recommendedName>
</protein>
<feature type="compositionally biased region" description="Pro residues" evidence="1">
    <location>
        <begin position="134"/>
        <end position="143"/>
    </location>
</feature>
<gene>
    <name evidence="3" type="ORF">BCV70DRAFT_199576</name>
</gene>
<accession>A0A317XV13</accession>
<dbReference type="PANTHER" id="PTHR14689:SF0">
    <property type="entry name" value="COILED-COIL DOMAIN-CONTAINING PROTEIN 82"/>
    <property type="match status" value="1"/>
</dbReference>
<feature type="compositionally biased region" description="Basic and acidic residues" evidence="1">
    <location>
        <begin position="346"/>
        <end position="365"/>
    </location>
</feature>
<dbReference type="AlphaFoldDB" id="A0A317XV13"/>
<name>A0A317XV13_9BASI</name>
<dbReference type="InParanoid" id="A0A317XV13"/>
<dbReference type="EMBL" id="KZ819191">
    <property type="protein sequence ID" value="PWZ01219.1"/>
    <property type="molecule type" value="Genomic_DNA"/>
</dbReference>
<dbReference type="Pfam" id="PF13926">
    <property type="entry name" value="DUF4211"/>
    <property type="match status" value="1"/>
</dbReference>
<feature type="compositionally biased region" description="Low complexity" evidence="1">
    <location>
        <begin position="151"/>
        <end position="161"/>
    </location>
</feature>
<evidence type="ECO:0000259" key="2">
    <source>
        <dbReference type="Pfam" id="PF13926"/>
    </source>
</evidence>
<feature type="domain" description="DUF4211" evidence="2">
    <location>
        <begin position="533"/>
        <end position="625"/>
    </location>
</feature>
<dbReference type="OrthoDB" id="2554458at2759"/>
<reference evidence="3 4" key="1">
    <citation type="journal article" date="2018" name="Mol. Biol. Evol.">
        <title>Broad Genomic Sampling Reveals a Smut Pathogenic Ancestry of the Fungal Clade Ustilaginomycotina.</title>
        <authorList>
            <person name="Kijpornyongpan T."/>
            <person name="Mondo S.J."/>
            <person name="Barry K."/>
            <person name="Sandor L."/>
            <person name="Lee J."/>
            <person name="Lipzen A."/>
            <person name="Pangilinan J."/>
            <person name="LaButti K."/>
            <person name="Hainaut M."/>
            <person name="Henrissat B."/>
            <person name="Grigoriev I.V."/>
            <person name="Spatafora J.W."/>
            <person name="Aime M.C."/>
        </authorList>
    </citation>
    <scope>NUCLEOTIDE SEQUENCE [LARGE SCALE GENOMIC DNA]</scope>
    <source>
        <strain evidence="3 4">MCA 3645</strain>
    </source>
</reference>
<sequence length="797" mass="88883">MASRSSATRIQHAGLLQCEVHVPPPPRHVVEQDLGLHFVKPTFLDSAKAQGKRKADSKGFFWQDAHRLAASDAFYISMAEIQDTSRELLIAAITPSPSGSTSQLPCHPSESAPSSSPPKTPLKQRDADNSPPAVDRPPVPPHHPAPDNMMAQQHAQQSAPPRSSPPLFFQDHSDEDDSRLINATRSPRQNSVRKPISSPERTIHHRTIKIERPFMSPSRHESMAPLHDLSSHSPSSFPSTSVASTSTRQHLTQPVLSSRASKNSVAFSTQPKNRCTNPQTSERRASPSARRRKAVASQSEPRKRKKGIESDGTEDEEDDDVGNLASQINEDALVRSTAPRHKAHFRKELAAFKKARQEARLRQKAIEISSDEGDPNHSNSDEPVRRTSKRNRRNDSDSDGSASDVSTGTSDADSSSGSDSGSSREFIVEDGMVEYDAGYRGKERTRSSVDGDRSKRSKKKRKKGSGREPEARHATVDEFGRIRLLPISQGRAQGGSVLAQYGLFSAQKKDIDDMCIDWLEWGVVRVLLSWTSLSAPDRERLDKNRDALKARLRSSEESVGSVAMRRQFKWYLVQYPKIRVVPLFLDKITRYGSLAKAGCGACHRKSQVPSHLIRLEGKRYNQDTLAPLESRSSKQQQQQQQRRRRRRDASTSSSTTSESDDASSTESDTESDRSDVDETWCEPAEDKRGRAAWQFYTGSACASRAEVMHQLHHWEWTTMQTLGRHPAISQVRREMEDNQGRGKDGREGPGAIEVAFCVGEMIDPTPEVSGYGISELRRLQRRVKTLLTQAVEINRAR</sequence>
<feature type="compositionally biased region" description="Low complexity" evidence="1">
    <location>
        <begin position="105"/>
        <end position="114"/>
    </location>
</feature>